<dbReference type="CDD" id="cd02042">
    <property type="entry name" value="ParAB_family"/>
    <property type="match status" value="1"/>
</dbReference>
<dbReference type="STRING" id="402881.Plav_1276"/>
<dbReference type="InterPro" id="IPR027417">
    <property type="entry name" value="P-loop_NTPase"/>
</dbReference>
<dbReference type="InterPro" id="IPR050678">
    <property type="entry name" value="DNA_Partitioning_ATPase"/>
</dbReference>
<dbReference type="Pfam" id="PF13614">
    <property type="entry name" value="AAA_31"/>
    <property type="match status" value="1"/>
</dbReference>
<dbReference type="KEGG" id="pla:Plav_1276"/>
<reference evidence="5 6" key="1">
    <citation type="journal article" date="2011" name="Stand. Genomic Sci.">
        <title>Complete genome sequence of Parvibaculum lavamentivorans type strain (DS-1(T)).</title>
        <authorList>
            <person name="Schleheck D."/>
            <person name="Weiss M."/>
            <person name="Pitluck S."/>
            <person name="Bruce D."/>
            <person name="Land M.L."/>
            <person name="Han S."/>
            <person name="Saunders E."/>
            <person name="Tapia R."/>
            <person name="Detter C."/>
            <person name="Brettin T."/>
            <person name="Han J."/>
            <person name="Woyke T."/>
            <person name="Goodwin L."/>
            <person name="Pennacchio L."/>
            <person name="Nolan M."/>
            <person name="Cook A.M."/>
            <person name="Kjelleberg S."/>
            <person name="Thomas T."/>
        </authorList>
    </citation>
    <scope>NUCLEOTIDE SEQUENCE [LARGE SCALE GENOMIC DNA]</scope>
    <source>
        <strain evidence="6">DS-1 / DSM 13023 / NCIMB 13966</strain>
    </source>
</reference>
<dbReference type="Gene3D" id="3.40.50.300">
    <property type="entry name" value="P-loop containing nucleotide triphosphate hydrolases"/>
    <property type="match status" value="1"/>
</dbReference>
<proteinExistence type="predicted"/>
<protein>
    <recommendedName>
        <fullName evidence="2">Chromosome partitioning protein ParA</fullName>
    </recommendedName>
</protein>
<evidence type="ECO:0000256" key="3">
    <source>
        <dbReference type="SAM" id="MobiDB-lite"/>
    </source>
</evidence>
<keyword evidence="6" id="KW-1185">Reference proteome</keyword>
<feature type="domain" description="AAA" evidence="4">
    <location>
        <begin position="42"/>
        <end position="234"/>
    </location>
</feature>
<dbReference type="PANTHER" id="PTHR13696">
    <property type="entry name" value="P-LOOP CONTAINING NUCLEOSIDE TRIPHOSPHATE HYDROLASE"/>
    <property type="match status" value="1"/>
</dbReference>
<dbReference type="OrthoDB" id="9815116at2"/>
<gene>
    <name evidence="5" type="ordered locus">Plav_1276</name>
</gene>
<feature type="region of interest" description="Disordered" evidence="3">
    <location>
        <begin position="1"/>
        <end position="35"/>
    </location>
</feature>
<comment type="function">
    <text evidence="1">Involved in chromosome partition. Localize to both poles of the predivisional cell following completion of DNA replication.</text>
</comment>
<name>A7HSL3_PARL1</name>
<dbReference type="SUPFAM" id="SSF52540">
    <property type="entry name" value="P-loop containing nucleoside triphosphate hydrolases"/>
    <property type="match status" value="1"/>
</dbReference>
<dbReference type="InterPro" id="IPR025669">
    <property type="entry name" value="AAA_dom"/>
</dbReference>
<sequence length="317" mass="34147">MDNPTADNDPIGKALTAATGNETPRPASTTSGLLAPSTDRPRILVVANQKGGVGKTTTAINLGTALAAVGERVLIVDLDPQGNASTGLGIGRHERKVSAYDVLIGSALIEDAVVPTKVPGLDIVPSTMDLLGAELELASVPRRSHRLRDALARMPRNGKARETSEAETQMTPRPYSYLLIDCPPSLNLLTINAMTAADAILVPLQCEFFALEGLSQLLRTVERVKTSLNPRLEIQGIVLTMFDQRNKLSDQVASDVRGYLGDKVYRTVIPRNVRISEAPSYGKPALVYDHRCAGSKAYMKLAAEMIQRERALKRNAA</sequence>
<evidence type="ECO:0000256" key="1">
    <source>
        <dbReference type="ARBA" id="ARBA00057242"/>
    </source>
</evidence>
<dbReference type="PANTHER" id="PTHR13696:SF52">
    <property type="entry name" value="PARA FAMILY PROTEIN CT_582"/>
    <property type="match status" value="1"/>
</dbReference>
<dbReference type="FunFam" id="3.40.50.300:FF:000285">
    <property type="entry name" value="Sporulation initiation inhibitor Soj"/>
    <property type="match status" value="1"/>
</dbReference>
<dbReference type="RefSeq" id="WP_012110168.1">
    <property type="nucleotide sequence ID" value="NC_009719.1"/>
</dbReference>
<evidence type="ECO:0000313" key="6">
    <source>
        <dbReference type="Proteomes" id="UP000006377"/>
    </source>
</evidence>
<organism evidence="5 6">
    <name type="scientific">Parvibaculum lavamentivorans (strain DS-1 / DSM 13023 / NCIMB 13966)</name>
    <dbReference type="NCBI Taxonomy" id="402881"/>
    <lineage>
        <taxon>Bacteria</taxon>
        <taxon>Pseudomonadati</taxon>
        <taxon>Pseudomonadota</taxon>
        <taxon>Alphaproteobacteria</taxon>
        <taxon>Hyphomicrobiales</taxon>
        <taxon>Parvibaculaceae</taxon>
        <taxon>Parvibaculum</taxon>
    </lineage>
</organism>
<dbReference type="eggNOG" id="COG1192">
    <property type="taxonomic scope" value="Bacteria"/>
</dbReference>
<evidence type="ECO:0000256" key="2">
    <source>
        <dbReference type="ARBA" id="ARBA00074747"/>
    </source>
</evidence>
<dbReference type="EMBL" id="CP000774">
    <property type="protein sequence ID" value="ABS62896.1"/>
    <property type="molecule type" value="Genomic_DNA"/>
</dbReference>
<dbReference type="Proteomes" id="UP000006377">
    <property type="component" value="Chromosome"/>
</dbReference>
<accession>A7HSL3</accession>
<evidence type="ECO:0000259" key="4">
    <source>
        <dbReference type="Pfam" id="PF13614"/>
    </source>
</evidence>
<dbReference type="AlphaFoldDB" id="A7HSL3"/>
<feature type="compositionally biased region" description="Polar residues" evidence="3">
    <location>
        <begin position="18"/>
        <end position="32"/>
    </location>
</feature>
<dbReference type="HOGENOM" id="CLU_037612_8_0_5"/>
<evidence type="ECO:0000313" key="5">
    <source>
        <dbReference type="EMBL" id="ABS62896.1"/>
    </source>
</evidence>